<sequence>MCRLSLEAQEAPSSALKGTGKICTPPDIIPLNRTTYTLLLTSPTTDPVRSFTNPATSIMAVKLPSEPTAAMLNLSALAYLLGVSVITWCITRATENRPLLRRRTWTAIPWARIYLLLVLLVAWIYLIMSGVFLHGAPRQSSPHRCSIGIIMCLVCYSVNKSLVYLCLIERVRAVWSTSPKRWRSPVYLFCLSLLLPLIGAVAGLLIPQAIYYVYNGYCVVGITRLSSILLLTYDISINLFLTGMFVIPLIRATIRSAWLRIVAFRSTIATLIALITTTVNGVVVYVLGGNETIWICFSGCAADIVIGAVVLYWALQGREETSTSGAKAAYFSPIGGIPTFQPTATENITGSQDRSTPSCGHSHQDIASETTAAPFDICIPTLEKPEPAIQNLRQQAIFARDPSRKRFSLPLIAERPLSFRSNNPHAE</sequence>
<protein>
    <recommendedName>
        <fullName evidence="4">Transmembrane protein</fullName>
    </recommendedName>
</protein>
<proteinExistence type="predicted"/>
<name>A0A8H2WQS3_9AGAM</name>
<dbReference type="Proteomes" id="UP000663843">
    <property type="component" value="Unassembled WGS sequence"/>
</dbReference>
<feature type="transmembrane region" description="Helical" evidence="1">
    <location>
        <begin position="69"/>
        <end position="90"/>
    </location>
</feature>
<comment type="caution">
    <text evidence="2">The sequence shown here is derived from an EMBL/GenBank/DDBJ whole genome shotgun (WGS) entry which is preliminary data.</text>
</comment>
<evidence type="ECO:0000313" key="2">
    <source>
        <dbReference type="EMBL" id="CAE6404396.1"/>
    </source>
</evidence>
<dbReference type="EMBL" id="CAJMWT010001479">
    <property type="protein sequence ID" value="CAE6404396.1"/>
    <property type="molecule type" value="Genomic_DNA"/>
</dbReference>
<feature type="transmembrane region" description="Helical" evidence="1">
    <location>
        <begin position="226"/>
        <end position="250"/>
    </location>
</feature>
<keyword evidence="1" id="KW-0472">Membrane</keyword>
<feature type="transmembrane region" description="Helical" evidence="1">
    <location>
        <begin position="292"/>
        <end position="315"/>
    </location>
</feature>
<keyword evidence="1" id="KW-1133">Transmembrane helix</keyword>
<keyword evidence="1" id="KW-0812">Transmembrane</keyword>
<dbReference type="PANTHER" id="PTHR38848:SF3">
    <property type="entry name" value="G-PROTEIN COUPLED RECEPTORS FAMILY 3 PROFILE DOMAIN-CONTAINING PROTEIN"/>
    <property type="match status" value="1"/>
</dbReference>
<feature type="transmembrane region" description="Helical" evidence="1">
    <location>
        <begin position="188"/>
        <end position="214"/>
    </location>
</feature>
<evidence type="ECO:0000313" key="3">
    <source>
        <dbReference type="Proteomes" id="UP000663843"/>
    </source>
</evidence>
<dbReference type="PANTHER" id="PTHR38848">
    <property type="entry name" value="G-PROTEIN COUPLED RECEPTORS FAMILY 3 PROFILE DOMAIN-CONTAINING PROTEIN"/>
    <property type="match status" value="1"/>
</dbReference>
<evidence type="ECO:0000256" key="1">
    <source>
        <dbReference type="SAM" id="Phobius"/>
    </source>
</evidence>
<feature type="transmembrane region" description="Helical" evidence="1">
    <location>
        <begin position="147"/>
        <end position="167"/>
    </location>
</feature>
<reference evidence="2" key="1">
    <citation type="submission" date="2021-01" db="EMBL/GenBank/DDBJ databases">
        <authorList>
            <person name="Kaushik A."/>
        </authorList>
    </citation>
    <scope>NUCLEOTIDE SEQUENCE</scope>
    <source>
        <strain evidence="2">AG2-2IIIB</strain>
    </source>
</reference>
<feature type="transmembrane region" description="Helical" evidence="1">
    <location>
        <begin position="111"/>
        <end position="135"/>
    </location>
</feature>
<feature type="transmembrane region" description="Helical" evidence="1">
    <location>
        <begin position="262"/>
        <end position="286"/>
    </location>
</feature>
<organism evidence="2 3">
    <name type="scientific">Rhizoctonia solani</name>
    <dbReference type="NCBI Taxonomy" id="456999"/>
    <lineage>
        <taxon>Eukaryota</taxon>
        <taxon>Fungi</taxon>
        <taxon>Dikarya</taxon>
        <taxon>Basidiomycota</taxon>
        <taxon>Agaricomycotina</taxon>
        <taxon>Agaricomycetes</taxon>
        <taxon>Cantharellales</taxon>
        <taxon>Ceratobasidiaceae</taxon>
        <taxon>Rhizoctonia</taxon>
    </lineage>
</organism>
<gene>
    <name evidence="2" type="ORF">RDB_LOCUS38538</name>
</gene>
<accession>A0A8H2WQS3</accession>
<dbReference type="AlphaFoldDB" id="A0A8H2WQS3"/>
<evidence type="ECO:0008006" key="4">
    <source>
        <dbReference type="Google" id="ProtNLM"/>
    </source>
</evidence>